<evidence type="ECO:0000313" key="4">
    <source>
        <dbReference type="Proteomes" id="UP001326199"/>
    </source>
</evidence>
<keyword evidence="4" id="KW-1185">Reference proteome</keyword>
<evidence type="ECO:0000256" key="2">
    <source>
        <dbReference type="SAM" id="Phobius"/>
    </source>
</evidence>
<dbReference type="EMBL" id="JAFFHB010000008">
    <property type="protein sequence ID" value="KAK4663021.1"/>
    <property type="molecule type" value="Genomic_DNA"/>
</dbReference>
<accession>A0ABR0H548</accession>
<feature type="compositionally biased region" description="Polar residues" evidence="1">
    <location>
        <begin position="225"/>
        <end position="244"/>
    </location>
</feature>
<name>A0ABR0H548_9PEZI</name>
<keyword evidence="2" id="KW-0812">Transmembrane</keyword>
<proteinExistence type="predicted"/>
<keyword evidence="2" id="KW-1133">Transmembrane helix</keyword>
<evidence type="ECO:0000313" key="3">
    <source>
        <dbReference type="EMBL" id="KAK4663021.1"/>
    </source>
</evidence>
<protein>
    <submittedName>
        <fullName evidence="3">Uncharacterized protein</fullName>
    </submittedName>
</protein>
<gene>
    <name evidence="3" type="ORF">QC763_601035</name>
</gene>
<reference evidence="3 4" key="1">
    <citation type="journal article" date="2023" name="bioRxiv">
        <title>High-quality genome assemblies of four members of thePodospora anserinaspecies complex.</title>
        <authorList>
            <person name="Ament-Velasquez S.L."/>
            <person name="Vogan A.A."/>
            <person name="Wallerman O."/>
            <person name="Hartmann F."/>
            <person name="Gautier V."/>
            <person name="Silar P."/>
            <person name="Giraud T."/>
            <person name="Johannesson H."/>
        </authorList>
    </citation>
    <scope>NUCLEOTIDE SEQUENCE [LARGE SCALE GENOMIC DNA]</scope>
    <source>
        <strain evidence="3 4">CBS 411.78</strain>
    </source>
</reference>
<feature type="transmembrane region" description="Helical" evidence="2">
    <location>
        <begin position="138"/>
        <end position="160"/>
    </location>
</feature>
<feature type="region of interest" description="Disordered" evidence="1">
    <location>
        <begin position="62"/>
        <end position="92"/>
    </location>
</feature>
<dbReference type="Proteomes" id="UP001326199">
    <property type="component" value="Unassembled WGS sequence"/>
</dbReference>
<sequence length="481" mass="52773">MWHSHAAQVPCACRTTSCLKLPDCKIFIKDFVELGTGSGLASVLQQELNQLNGAAASPCVSSLPVSEPLPSRASQRPGPPTTATSPQRKSHPDLFFHSFGSRLASMGRCVADAGYALFQNSKVVVAKYRGSVNKASKLLTTTTGLIIACVALWSALGAMMDGRKAVRIAEWTARKDYWESCETIEDQEDGCDRVTKAPLGPPPHTFSGDNQQNGLLAGEAGELQPAQSPGTGVANSSGVDFHHSSMTGTSRRVIFGSGLETSFDFKPTATTLPLLRMDTGTTSALINVDVSRREGGRKLPSPVRPRLLPSIPAAIWPSDLPLIQASTPLPGFSCRICKATLKLGFDEPPEHPWDHNNCYFVSWYWSCIDEALYGLSHQRVDSRPRGMVLHINDILRKNAETTDDGGEVDTDLTQLSWQRNFKQVVEALLYRVYFVYNGDEKHGGPPYPDDGSKKRMVEPWIDKIGGILYYWRRVEKEGRAH</sequence>
<feature type="region of interest" description="Disordered" evidence="1">
    <location>
        <begin position="192"/>
        <end position="244"/>
    </location>
</feature>
<evidence type="ECO:0000256" key="1">
    <source>
        <dbReference type="SAM" id="MobiDB-lite"/>
    </source>
</evidence>
<feature type="compositionally biased region" description="Low complexity" evidence="1">
    <location>
        <begin position="62"/>
        <end position="71"/>
    </location>
</feature>
<keyword evidence="2" id="KW-0472">Membrane</keyword>
<comment type="caution">
    <text evidence="3">The sequence shown here is derived from an EMBL/GenBank/DDBJ whole genome shotgun (WGS) entry which is preliminary data.</text>
</comment>
<dbReference type="RefSeq" id="XP_062762987.1">
    <property type="nucleotide sequence ID" value="XM_062913955.1"/>
</dbReference>
<dbReference type="GeneID" id="87934298"/>
<organism evidence="3 4">
    <name type="scientific">Podospora pseudopauciseta</name>
    <dbReference type="NCBI Taxonomy" id="2093780"/>
    <lineage>
        <taxon>Eukaryota</taxon>
        <taxon>Fungi</taxon>
        <taxon>Dikarya</taxon>
        <taxon>Ascomycota</taxon>
        <taxon>Pezizomycotina</taxon>
        <taxon>Sordariomycetes</taxon>
        <taxon>Sordariomycetidae</taxon>
        <taxon>Sordariales</taxon>
        <taxon>Podosporaceae</taxon>
        <taxon>Podospora</taxon>
    </lineage>
</organism>